<proteinExistence type="predicted"/>
<comment type="caution">
    <text evidence="2">The sequence shown here is derived from an EMBL/GenBank/DDBJ whole genome shotgun (WGS) entry which is preliminary data.</text>
</comment>
<sequence length="108" mass="12252">MGKKDQYKVLKLYGIPVDADPSGNYQLRADANDQIKVHSWRIGKHTKGKYTGPGQLMLTENNLTVVILKAEPMAFKDRHQEVPMQRFLTVQVTDEVLARGLGLLKEFL</sequence>
<evidence type="ECO:0000259" key="1">
    <source>
        <dbReference type="Pfam" id="PF24710"/>
    </source>
</evidence>
<evidence type="ECO:0000313" key="3">
    <source>
        <dbReference type="Proteomes" id="UP000051739"/>
    </source>
</evidence>
<evidence type="ECO:0000313" key="2">
    <source>
        <dbReference type="EMBL" id="KRM00954.1"/>
    </source>
</evidence>
<dbReference type="AlphaFoldDB" id="A0A0R1V5W7"/>
<gene>
    <name evidence="2" type="ORF">FC60_GL000902</name>
</gene>
<name>A0A0R1V5W7_9LACO</name>
<dbReference type="Proteomes" id="UP000051739">
    <property type="component" value="Unassembled WGS sequence"/>
</dbReference>
<dbReference type="PATRIC" id="fig|1423749.3.peg.911"/>
<dbReference type="EMBL" id="AZFN01000022">
    <property type="protein sequence ID" value="KRM00954.1"/>
    <property type="molecule type" value="Genomic_DNA"/>
</dbReference>
<feature type="domain" description="DUF7671" evidence="1">
    <location>
        <begin position="4"/>
        <end position="98"/>
    </location>
</feature>
<organism evidence="2 3">
    <name type="scientific">Limosilactobacillus gastricus DSM 16045</name>
    <dbReference type="NCBI Taxonomy" id="1423749"/>
    <lineage>
        <taxon>Bacteria</taxon>
        <taxon>Bacillati</taxon>
        <taxon>Bacillota</taxon>
        <taxon>Bacilli</taxon>
        <taxon>Lactobacillales</taxon>
        <taxon>Lactobacillaceae</taxon>
        <taxon>Limosilactobacillus</taxon>
    </lineage>
</organism>
<keyword evidence="3" id="KW-1185">Reference proteome</keyword>
<dbReference type="InterPro" id="IPR056088">
    <property type="entry name" value="DUF7671"/>
</dbReference>
<dbReference type="RefSeq" id="WP_056937806.1">
    <property type="nucleotide sequence ID" value="NZ_AZFN01000022.1"/>
</dbReference>
<protein>
    <recommendedName>
        <fullName evidence="1">DUF7671 domain-containing protein</fullName>
    </recommendedName>
</protein>
<accession>A0A0R1V5W7</accession>
<reference evidence="2 3" key="1">
    <citation type="journal article" date="2015" name="Genome Announc.">
        <title>Expanding the biotechnology potential of lactobacilli through comparative genomics of 213 strains and associated genera.</title>
        <authorList>
            <person name="Sun Z."/>
            <person name="Harris H.M."/>
            <person name="McCann A."/>
            <person name="Guo C."/>
            <person name="Argimon S."/>
            <person name="Zhang W."/>
            <person name="Yang X."/>
            <person name="Jeffery I.B."/>
            <person name="Cooney J.C."/>
            <person name="Kagawa T.F."/>
            <person name="Liu W."/>
            <person name="Song Y."/>
            <person name="Salvetti E."/>
            <person name="Wrobel A."/>
            <person name="Rasinkangas P."/>
            <person name="Parkhill J."/>
            <person name="Rea M.C."/>
            <person name="O'Sullivan O."/>
            <person name="Ritari J."/>
            <person name="Douillard F.P."/>
            <person name="Paul Ross R."/>
            <person name="Yang R."/>
            <person name="Briner A.E."/>
            <person name="Felis G.E."/>
            <person name="de Vos W.M."/>
            <person name="Barrangou R."/>
            <person name="Klaenhammer T.R."/>
            <person name="Caufield P.W."/>
            <person name="Cui Y."/>
            <person name="Zhang H."/>
            <person name="O'Toole P.W."/>
        </authorList>
    </citation>
    <scope>NUCLEOTIDE SEQUENCE [LARGE SCALE GENOMIC DNA]</scope>
    <source>
        <strain evidence="2 3">DSM 16045</strain>
    </source>
</reference>
<dbReference type="Pfam" id="PF24710">
    <property type="entry name" value="DUF7671"/>
    <property type="match status" value="1"/>
</dbReference>